<accession>A0A414RHR6</accession>
<feature type="domain" description="YobI-like P-loop NTPase" evidence="1">
    <location>
        <begin position="9"/>
        <end position="127"/>
    </location>
</feature>
<dbReference type="EMBL" id="QRHQ01000003">
    <property type="protein sequence ID" value="RHF92657.1"/>
    <property type="molecule type" value="Genomic_DNA"/>
</dbReference>
<dbReference type="Proteomes" id="UP000283485">
    <property type="component" value="Unassembled WGS sequence"/>
</dbReference>
<name>A0A414RHR6_9BACT</name>
<dbReference type="AlphaFoldDB" id="A0A414RHR6"/>
<evidence type="ECO:0000313" key="2">
    <source>
        <dbReference type="EMBL" id="RHF92657.1"/>
    </source>
</evidence>
<organism evidence="2 3">
    <name type="scientific">Phocaeicola plebeius</name>
    <dbReference type="NCBI Taxonomy" id="310297"/>
    <lineage>
        <taxon>Bacteria</taxon>
        <taxon>Pseudomonadati</taxon>
        <taxon>Bacteroidota</taxon>
        <taxon>Bacteroidia</taxon>
        <taxon>Bacteroidales</taxon>
        <taxon>Bacteroidaceae</taxon>
        <taxon>Phocaeicola</taxon>
    </lineage>
</organism>
<evidence type="ECO:0000259" key="1">
    <source>
        <dbReference type="Pfam" id="PF20693"/>
    </source>
</evidence>
<dbReference type="RefSeq" id="WP_118211113.1">
    <property type="nucleotide sequence ID" value="NZ_QRHQ01000003.1"/>
</dbReference>
<gene>
    <name evidence="2" type="ORF">DW653_02525</name>
</gene>
<comment type="caution">
    <text evidence="2">The sequence shown here is derived from an EMBL/GenBank/DDBJ whole genome shotgun (WGS) entry which is preliminary data.</text>
</comment>
<dbReference type="Pfam" id="PF20693">
    <property type="entry name" value="YobI-ATPase"/>
    <property type="match status" value="1"/>
</dbReference>
<sequence>MIYISLNHFAVKDDMFINEERTKFFDYITTVIPVINPSNSKSKLKEALEKVGVENGVIKDGDLADMAFFIQDMRILTNIVNEFSQYKEKLTEKGQKLNLTKLLAMIVYKNYHPKDFALLHKRAGKIYSCIQAKPLFIQMVLDERIPALKNALDKDYKLYEENKHLKECELRLIYLFKVRDLINDNVINFRINDKSYSFEQIANDEGLFNEFVAYDTVHYMHLAYYSHIAETSRDINHQRINQSMNLNQRLAILNNPDETFKCRKLQLQRERIKVQSYTLRTLIGKYKLGGSPLYKNLDLSEMMDVFIRRGFIDEEYYDYISYFYEGMMSLADRDLLLSIKRNISKEYTYHIDRIENFVEELLPYMFESNAILNNDLLDFLAKHSSRYEDNFNLIMYRLETENAPLDFLAQYYALGKEQSKVFKHYVDWDKEQPWNAIDLWHNAEEQNQLREGWLKYSENLGDNSQEWLNQHFDFITERVDSIGLNRCKHLVATGCFKLLNEKNSELLRCVIDNCTYEINVHNLCVITSSLQKENVTPEKLNLSRIVATKYTCFVDFIRNNIVKALPCFSVQCKDETQDSILFLLNNGLLSLEEKKNYLCRQINLLISSEGIKTDELITLAYQLFLITPTWNNVVVYYHCKHKDQDTYIKYIEYYAWRLGKSNFMGSEADCQTLFRDLLGTNLLEIKAYKSIIGSFDKQFDGDERLKNLEIERLKVLLSHSKLPFSDKNTALLKETDAYADYLLFHHLAFFENKQSSYFTKAEVAEKVLSSNKFTLEQKRELVSVIPENILLDSPMLANIVLDILSKSDMSTLKENTIIELLQRADNKGKRVRFVASMIDSFDYDFSKIEELLQILGGKYQEITKAFSRVTLTGNDWNTSLALALSRKGFISYSKSEDGKIRISTKN</sequence>
<proteinExistence type="predicted"/>
<protein>
    <recommendedName>
        <fullName evidence="1">YobI-like P-loop NTPase domain-containing protein</fullName>
    </recommendedName>
</protein>
<evidence type="ECO:0000313" key="3">
    <source>
        <dbReference type="Proteomes" id="UP000283485"/>
    </source>
</evidence>
<dbReference type="InterPro" id="IPR048428">
    <property type="entry name" value="YobI-NTPase"/>
</dbReference>
<reference evidence="2 3" key="1">
    <citation type="submission" date="2018-08" db="EMBL/GenBank/DDBJ databases">
        <title>A genome reference for cultivated species of the human gut microbiota.</title>
        <authorList>
            <person name="Zou Y."/>
            <person name="Xue W."/>
            <person name="Luo G."/>
        </authorList>
    </citation>
    <scope>NUCLEOTIDE SEQUENCE [LARGE SCALE GENOMIC DNA]</scope>
    <source>
        <strain evidence="2 3">AM23-23</strain>
    </source>
</reference>